<dbReference type="PROSITE" id="PS51257">
    <property type="entry name" value="PROKAR_LIPOPROTEIN"/>
    <property type="match status" value="1"/>
</dbReference>
<evidence type="ECO:0000256" key="13">
    <source>
        <dbReference type="PROSITE-ProRule" id="PRU00278"/>
    </source>
</evidence>
<name>A0A725B6P0_SALEP</name>
<comment type="subcellular location">
    <subcellularLocation>
        <location evidence="2">Cell membrane</location>
        <topology evidence="2">Lipid-anchor</topology>
    </subcellularLocation>
</comment>
<evidence type="ECO:0000256" key="7">
    <source>
        <dbReference type="ARBA" id="ARBA00022729"/>
    </source>
</evidence>
<feature type="domain" description="PpiC" evidence="15">
    <location>
        <begin position="140"/>
        <end position="231"/>
    </location>
</feature>
<reference evidence="16" key="1">
    <citation type="journal article" date="2018" name="Genome Biol.">
        <title>SKESA: strategic k-mer extension for scrupulous assemblies.</title>
        <authorList>
            <person name="Souvorov A."/>
            <person name="Agarwala R."/>
            <person name="Lipman D.J."/>
        </authorList>
    </citation>
    <scope>NUCLEOTIDE SEQUENCE</scope>
    <source>
        <strain evidence="16">P125109</strain>
    </source>
</reference>
<dbReference type="AlphaFoldDB" id="A0A725B6P0"/>
<evidence type="ECO:0000256" key="6">
    <source>
        <dbReference type="ARBA" id="ARBA00022475"/>
    </source>
</evidence>
<evidence type="ECO:0000256" key="11">
    <source>
        <dbReference type="ARBA" id="ARBA00023235"/>
    </source>
</evidence>
<evidence type="ECO:0000256" key="2">
    <source>
        <dbReference type="ARBA" id="ARBA00004193"/>
    </source>
</evidence>
<keyword evidence="6" id="KW-1003">Cell membrane</keyword>
<evidence type="ECO:0000256" key="1">
    <source>
        <dbReference type="ARBA" id="ARBA00000971"/>
    </source>
</evidence>
<feature type="chain" id="PRO_5027876581" description="peptidylprolyl isomerase" evidence="14">
    <location>
        <begin position="19"/>
        <end position="304"/>
    </location>
</feature>
<dbReference type="Pfam" id="PF13616">
    <property type="entry name" value="Rotamase_3"/>
    <property type="match status" value="1"/>
</dbReference>
<proteinExistence type="inferred from homology"/>
<dbReference type="PANTHER" id="PTHR47245:SF1">
    <property type="entry name" value="FOLDASE PROTEIN PRSA"/>
    <property type="match status" value="1"/>
</dbReference>
<dbReference type="EMBL" id="DAAQRD010000169">
    <property type="protein sequence ID" value="HAE0521372.1"/>
    <property type="molecule type" value="Genomic_DNA"/>
</dbReference>
<dbReference type="PANTHER" id="PTHR47245">
    <property type="entry name" value="PEPTIDYLPROLYL ISOMERASE"/>
    <property type="match status" value="1"/>
</dbReference>
<comment type="catalytic activity">
    <reaction evidence="1">
        <text>[protein]-peptidylproline (omega=180) = [protein]-peptidylproline (omega=0)</text>
        <dbReference type="Rhea" id="RHEA:16237"/>
        <dbReference type="Rhea" id="RHEA-COMP:10747"/>
        <dbReference type="Rhea" id="RHEA-COMP:10748"/>
        <dbReference type="ChEBI" id="CHEBI:83833"/>
        <dbReference type="ChEBI" id="CHEBI:83834"/>
        <dbReference type="EC" id="5.2.1.8"/>
    </reaction>
</comment>
<dbReference type="Gene3D" id="3.10.50.40">
    <property type="match status" value="1"/>
</dbReference>
<keyword evidence="8 13" id="KW-0697">Rotamase</keyword>
<comment type="similarity">
    <text evidence="4">Belongs to the PpiC/parvulin rotamase family.</text>
</comment>
<gene>
    <name evidence="16" type="ORF">G2720_26610</name>
</gene>
<dbReference type="SUPFAM" id="SSF109998">
    <property type="entry name" value="Triger factor/SurA peptide-binding domain-like"/>
    <property type="match status" value="1"/>
</dbReference>
<comment type="caution">
    <text evidence="16">The sequence shown here is derived from an EMBL/GenBank/DDBJ whole genome shotgun (WGS) entry which is preliminary data.</text>
</comment>
<keyword evidence="10" id="KW-0564">Palmitate</keyword>
<dbReference type="InterPro" id="IPR027304">
    <property type="entry name" value="Trigger_fact/SurA_dom_sf"/>
</dbReference>
<keyword evidence="11 13" id="KW-0413">Isomerase</keyword>
<evidence type="ECO:0000256" key="5">
    <source>
        <dbReference type="ARBA" id="ARBA00013194"/>
    </source>
</evidence>
<evidence type="ECO:0000256" key="3">
    <source>
        <dbReference type="ARBA" id="ARBA00006071"/>
    </source>
</evidence>
<feature type="signal peptide" evidence="14">
    <location>
        <begin position="1"/>
        <end position="18"/>
    </location>
</feature>
<evidence type="ECO:0000256" key="8">
    <source>
        <dbReference type="ARBA" id="ARBA00023110"/>
    </source>
</evidence>
<evidence type="ECO:0000256" key="12">
    <source>
        <dbReference type="ARBA" id="ARBA00023288"/>
    </source>
</evidence>
<sequence>MKKKLLGAAAVASVFTLAACGSNDEAVINYKGGEVNKADVQDEAYEKAGAQIAFQQTMNKLLEKKYGKEVTDKEVEAEVKKTKDQFPDKEQFSSTLKSAGIKNEKEFEKVLRTQMLLTEAKSAKSKVTDKEIQERFDQEKVEVKASHILVAKKSEAKDIKKQLDKGADFAKLAKEKSTDTGSGAKGGDLGYFTKGKMVKEFEDYAFKDGVEGKISDPIKTQFGYHIIKVVDRKEKKNFTLDKEKARIKKALAEEKAAQVNPNDIYRSLMKEYNVKVENKDFKDAFDLNKQEQQQMQQQMMQQQQ</sequence>
<keyword evidence="9" id="KW-0472">Membrane</keyword>
<dbReference type="GO" id="GO:0003755">
    <property type="term" value="F:peptidyl-prolyl cis-trans isomerase activity"/>
    <property type="evidence" value="ECO:0007669"/>
    <property type="project" value="UniProtKB-KW"/>
</dbReference>
<accession>A0A725B6P0</accession>
<keyword evidence="7 14" id="KW-0732">Signal</keyword>
<dbReference type="InterPro" id="IPR046357">
    <property type="entry name" value="PPIase_dom_sf"/>
</dbReference>
<dbReference type="InterPro" id="IPR023059">
    <property type="entry name" value="Foldase_PrsA"/>
</dbReference>
<dbReference type="SUPFAM" id="SSF54534">
    <property type="entry name" value="FKBP-like"/>
    <property type="match status" value="1"/>
</dbReference>
<dbReference type="HAMAP" id="MF_01145">
    <property type="entry name" value="Foldase_PrsA"/>
    <property type="match status" value="1"/>
</dbReference>
<reference evidence="16" key="2">
    <citation type="submission" date="2019-01" db="EMBL/GenBank/DDBJ databases">
        <authorList>
            <consortium name="NCBI Pathogen Detection Project"/>
        </authorList>
    </citation>
    <scope>NUCLEOTIDE SEQUENCE</scope>
    <source>
        <strain evidence="16">P125109</strain>
    </source>
</reference>
<dbReference type="EC" id="5.2.1.8" evidence="5"/>
<dbReference type="PROSITE" id="PS50198">
    <property type="entry name" value="PPIC_PPIASE_2"/>
    <property type="match status" value="1"/>
</dbReference>
<dbReference type="InterPro" id="IPR050245">
    <property type="entry name" value="PrsA_foldase"/>
</dbReference>
<comment type="similarity">
    <text evidence="3">Belongs to the PrsA family.</text>
</comment>
<evidence type="ECO:0000259" key="15">
    <source>
        <dbReference type="PROSITE" id="PS50198"/>
    </source>
</evidence>
<evidence type="ECO:0000256" key="4">
    <source>
        <dbReference type="ARBA" id="ARBA00007656"/>
    </source>
</evidence>
<evidence type="ECO:0000256" key="14">
    <source>
        <dbReference type="SAM" id="SignalP"/>
    </source>
</evidence>
<protein>
    <recommendedName>
        <fullName evidence="5">peptidylprolyl isomerase</fullName>
        <ecNumber evidence="5">5.2.1.8</ecNumber>
    </recommendedName>
</protein>
<keyword evidence="12" id="KW-0449">Lipoprotein</keyword>
<organism evidence="16">
    <name type="scientific">Salmonella enteritidis PT4 (strain P125109)</name>
    <dbReference type="NCBI Taxonomy" id="550537"/>
    <lineage>
        <taxon>Bacteria</taxon>
        <taxon>Pseudomonadati</taxon>
        <taxon>Pseudomonadota</taxon>
        <taxon>Gammaproteobacteria</taxon>
        <taxon>Enterobacterales</taxon>
        <taxon>Enterobacteriaceae</taxon>
        <taxon>Salmonella</taxon>
    </lineage>
</organism>
<evidence type="ECO:0000256" key="9">
    <source>
        <dbReference type="ARBA" id="ARBA00023136"/>
    </source>
</evidence>
<dbReference type="InterPro" id="IPR000297">
    <property type="entry name" value="PPIase_PpiC"/>
</dbReference>
<evidence type="ECO:0000313" key="16">
    <source>
        <dbReference type="EMBL" id="HAE0521372.1"/>
    </source>
</evidence>
<evidence type="ECO:0000256" key="10">
    <source>
        <dbReference type="ARBA" id="ARBA00023139"/>
    </source>
</evidence>
<dbReference type="GO" id="GO:0005886">
    <property type="term" value="C:plasma membrane"/>
    <property type="evidence" value="ECO:0007669"/>
    <property type="project" value="UniProtKB-SubCell"/>
</dbReference>
<dbReference type="PROSITE" id="PS01096">
    <property type="entry name" value="PPIC_PPIASE_1"/>
    <property type="match status" value="1"/>
</dbReference>
<dbReference type="InterPro" id="IPR023058">
    <property type="entry name" value="PPIase_PpiC_CS"/>
</dbReference>